<evidence type="ECO:0000256" key="2">
    <source>
        <dbReference type="ARBA" id="ARBA00022448"/>
    </source>
</evidence>
<keyword evidence="6 7" id="KW-0472">Membrane</keyword>
<name>A0A5C4SYT9_9BACL</name>
<proteinExistence type="inferred from homology"/>
<dbReference type="CDD" id="cd06261">
    <property type="entry name" value="TM_PBP2"/>
    <property type="match status" value="1"/>
</dbReference>
<keyword evidence="2 7" id="KW-0813">Transport</keyword>
<dbReference type="EMBL" id="VDCQ01000094">
    <property type="protein sequence ID" value="TNJ59295.1"/>
    <property type="molecule type" value="Genomic_DNA"/>
</dbReference>
<feature type="transmembrane region" description="Helical" evidence="7">
    <location>
        <begin position="193"/>
        <end position="216"/>
    </location>
</feature>
<dbReference type="SUPFAM" id="SSF161098">
    <property type="entry name" value="MetI-like"/>
    <property type="match status" value="1"/>
</dbReference>
<comment type="caution">
    <text evidence="9">The sequence shown here is derived from an EMBL/GenBank/DDBJ whole genome shotgun (WGS) entry which is preliminary data.</text>
</comment>
<dbReference type="NCBIfam" id="TIGR01097">
    <property type="entry name" value="PhnE"/>
    <property type="match status" value="1"/>
</dbReference>
<dbReference type="Pfam" id="PF00528">
    <property type="entry name" value="BPD_transp_1"/>
    <property type="match status" value="1"/>
</dbReference>
<comment type="subcellular location">
    <subcellularLocation>
        <location evidence="1 7">Cell membrane</location>
        <topology evidence="1 7">Multi-pass membrane protein</topology>
    </subcellularLocation>
</comment>
<evidence type="ECO:0000259" key="8">
    <source>
        <dbReference type="PROSITE" id="PS50928"/>
    </source>
</evidence>
<dbReference type="Proteomes" id="UP000307943">
    <property type="component" value="Unassembled WGS sequence"/>
</dbReference>
<dbReference type="RefSeq" id="WP_139607391.1">
    <property type="nucleotide sequence ID" value="NZ_VDCQ01000094.1"/>
</dbReference>
<dbReference type="InterPro" id="IPR005769">
    <property type="entry name" value="PhnE/PtxC"/>
</dbReference>
<dbReference type="GO" id="GO:0005886">
    <property type="term" value="C:plasma membrane"/>
    <property type="evidence" value="ECO:0007669"/>
    <property type="project" value="UniProtKB-SubCell"/>
</dbReference>
<feature type="transmembrane region" description="Helical" evidence="7">
    <location>
        <begin position="135"/>
        <end position="160"/>
    </location>
</feature>
<dbReference type="GO" id="GO:0015416">
    <property type="term" value="F:ABC-type phosphonate transporter activity"/>
    <property type="evidence" value="ECO:0007669"/>
    <property type="project" value="InterPro"/>
</dbReference>
<evidence type="ECO:0000256" key="1">
    <source>
        <dbReference type="ARBA" id="ARBA00004651"/>
    </source>
</evidence>
<dbReference type="InterPro" id="IPR000515">
    <property type="entry name" value="MetI-like"/>
</dbReference>
<evidence type="ECO:0000256" key="5">
    <source>
        <dbReference type="ARBA" id="ARBA00022989"/>
    </source>
</evidence>
<feature type="transmembrane region" description="Helical" evidence="7">
    <location>
        <begin position="33"/>
        <end position="53"/>
    </location>
</feature>
<dbReference type="InterPro" id="IPR035906">
    <property type="entry name" value="MetI-like_sf"/>
</dbReference>
<dbReference type="AlphaFoldDB" id="A0A5C4SYT9"/>
<dbReference type="Gene3D" id="1.10.3720.10">
    <property type="entry name" value="MetI-like"/>
    <property type="match status" value="1"/>
</dbReference>
<evidence type="ECO:0000313" key="10">
    <source>
        <dbReference type="Proteomes" id="UP000307943"/>
    </source>
</evidence>
<evidence type="ECO:0000256" key="3">
    <source>
        <dbReference type="ARBA" id="ARBA00022475"/>
    </source>
</evidence>
<sequence length="283" mass="30488">MSSEWIQPQPDGELGGFARADWRAGPRKRRKDPILVGAAWFGGLFFVFSLIQLNFNYEVLFQGTFKFIASFALMFPPNAAEWNHILLAALESLQIAIVGTAIGVAIAFVLGFLAAENVSPRTAAVVKGFASFLRVVPTLVWALIFIVAVGMGPVPGILAICTHASGMLIKVFAQSIEEVDEGMLEAMRSTGAGWLQIMVQGVLPSVFTSFLAWSAFRLELDIGESSILGVVGAGGIGWEIANAMRAYEFDTASFVAIVIFAMVFSVELASNRIKLKYGIGKKG</sequence>
<evidence type="ECO:0000256" key="6">
    <source>
        <dbReference type="ARBA" id="ARBA00023136"/>
    </source>
</evidence>
<keyword evidence="3" id="KW-1003">Cell membrane</keyword>
<accession>A0A5C4SYT9</accession>
<evidence type="ECO:0000256" key="7">
    <source>
        <dbReference type="RuleBase" id="RU363032"/>
    </source>
</evidence>
<protein>
    <submittedName>
        <fullName evidence="9">Phosphonate ABC transporter, permease protein PhnE</fullName>
    </submittedName>
</protein>
<gene>
    <name evidence="9" type="primary">phnE</name>
    <name evidence="9" type="ORF">FE784_37480</name>
</gene>
<organism evidence="9 10">
    <name type="scientific">Paenibacillus hemerocallicola</name>
    <dbReference type="NCBI Taxonomy" id="1172614"/>
    <lineage>
        <taxon>Bacteria</taxon>
        <taxon>Bacillati</taxon>
        <taxon>Bacillota</taxon>
        <taxon>Bacilli</taxon>
        <taxon>Bacillales</taxon>
        <taxon>Paenibacillaceae</taxon>
        <taxon>Paenibacillus</taxon>
    </lineage>
</organism>
<dbReference type="PANTHER" id="PTHR30043:SF1">
    <property type="entry name" value="ABC TRANSPORT SYSTEM PERMEASE PROTEIN P69"/>
    <property type="match status" value="1"/>
</dbReference>
<feature type="transmembrane region" description="Helical" evidence="7">
    <location>
        <begin position="251"/>
        <end position="269"/>
    </location>
</feature>
<evidence type="ECO:0000313" key="9">
    <source>
        <dbReference type="EMBL" id="TNJ59295.1"/>
    </source>
</evidence>
<dbReference type="OrthoDB" id="8557224at2"/>
<evidence type="ECO:0000256" key="4">
    <source>
        <dbReference type="ARBA" id="ARBA00022692"/>
    </source>
</evidence>
<dbReference type="PROSITE" id="PS50928">
    <property type="entry name" value="ABC_TM1"/>
    <property type="match status" value="1"/>
</dbReference>
<keyword evidence="4 7" id="KW-0812">Transmembrane</keyword>
<comment type="similarity">
    <text evidence="7">Belongs to the binding-protein-dependent transport system permease family.</text>
</comment>
<keyword evidence="5 7" id="KW-1133">Transmembrane helix</keyword>
<reference evidence="9 10" key="1">
    <citation type="submission" date="2019-05" db="EMBL/GenBank/DDBJ databases">
        <title>We sequenced the genome of Paenibacillus hemerocallicola KCTC 33185 for further insight into its adaptation and study the phylogeny of Paenibacillus.</title>
        <authorList>
            <person name="Narsing Rao M.P."/>
        </authorList>
    </citation>
    <scope>NUCLEOTIDE SEQUENCE [LARGE SCALE GENOMIC DNA]</scope>
    <source>
        <strain evidence="9 10">KCTC 33185</strain>
    </source>
</reference>
<dbReference type="PANTHER" id="PTHR30043">
    <property type="entry name" value="PHOSPHONATES TRANSPORT SYSTEM PERMEASE PROTEIN"/>
    <property type="match status" value="1"/>
</dbReference>
<feature type="transmembrane region" description="Helical" evidence="7">
    <location>
        <begin position="95"/>
        <end position="115"/>
    </location>
</feature>
<keyword evidence="10" id="KW-1185">Reference proteome</keyword>
<feature type="domain" description="ABC transmembrane type-1" evidence="8">
    <location>
        <begin position="89"/>
        <end position="270"/>
    </location>
</feature>